<reference evidence="2 3" key="2">
    <citation type="submission" date="2016-08" db="EMBL/GenBank/DDBJ databases">
        <title>Pervasive Adenine N6-methylation of Active Genes in Fungi.</title>
        <authorList>
            <consortium name="DOE Joint Genome Institute"/>
            <person name="Mondo S.J."/>
            <person name="Dannebaum R.O."/>
            <person name="Kuo R.C."/>
            <person name="Labutti K."/>
            <person name="Haridas S."/>
            <person name="Kuo A."/>
            <person name="Salamov A."/>
            <person name="Ahrendt S.R."/>
            <person name="Lipzen A."/>
            <person name="Sullivan W."/>
            <person name="Andreopoulos W.B."/>
            <person name="Clum A."/>
            <person name="Lindquist E."/>
            <person name="Daum C."/>
            <person name="Ramamoorthy G.K."/>
            <person name="Gryganskyi A."/>
            <person name="Culley D."/>
            <person name="Magnuson J.K."/>
            <person name="James T.Y."/>
            <person name="O'Malley M.A."/>
            <person name="Stajich J.E."/>
            <person name="Spatafora J.W."/>
            <person name="Visel A."/>
            <person name="Grigoriev I.V."/>
        </authorList>
    </citation>
    <scope>NUCLEOTIDE SEQUENCE [LARGE SCALE GENOMIC DNA]</scope>
    <source>
        <strain evidence="2 3">S4</strain>
    </source>
</reference>
<feature type="transmembrane region" description="Helical" evidence="1">
    <location>
        <begin position="22"/>
        <end position="43"/>
    </location>
</feature>
<keyword evidence="1" id="KW-0812">Transmembrane</keyword>
<accession>A0A1Y1WWN7</accession>
<feature type="transmembrane region" description="Helical" evidence="1">
    <location>
        <begin position="50"/>
        <end position="74"/>
    </location>
</feature>
<feature type="transmembrane region" description="Helical" evidence="1">
    <location>
        <begin position="94"/>
        <end position="117"/>
    </location>
</feature>
<evidence type="ECO:0000256" key="1">
    <source>
        <dbReference type="SAM" id="Phobius"/>
    </source>
</evidence>
<dbReference type="Proteomes" id="UP000193944">
    <property type="component" value="Unassembled WGS sequence"/>
</dbReference>
<gene>
    <name evidence="2" type="ORF">BCR32DRAFT_282728</name>
</gene>
<dbReference type="EMBL" id="MCFG01000228">
    <property type="protein sequence ID" value="ORX77959.1"/>
    <property type="molecule type" value="Genomic_DNA"/>
</dbReference>
<name>A0A1Y1WWN7_9FUNG</name>
<comment type="caution">
    <text evidence="2">The sequence shown here is derived from an EMBL/GenBank/DDBJ whole genome shotgun (WGS) entry which is preliminary data.</text>
</comment>
<organism evidence="2 3">
    <name type="scientific">Anaeromyces robustus</name>
    <dbReference type="NCBI Taxonomy" id="1754192"/>
    <lineage>
        <taxon>Eukaryota</taxon>
        <taxon>Fungi</taxon>
        <taxon>Fungi incertae sedis</taxon>
        <taxon>Chytridiomycota</taxon>
        <taxon>Chytridiomycota incertae sedis</taxon>
        <taxon>Neocallimastigomycetes</taxon>
        <taxon>Neocallimastigales</taxon>
        <taxon>Neocallimastigaceae</taxon>
        <taxon>Anaeromyces</taxon>
    </lineage>
</organism>
<keyword evidence="3" id="KW-1185">Reference proteome</keyword>
<protein>
    <submittedName>
        <fullName evidence="2">Uncharacterized protein</fullName>
    </submittedName>
</protein>
<feature type="transmembrane region" description="Helical" evidence="1">
    <location>
        <begin position="237"/>
        <end position="259"/>
    </location>
</feature>
<evidence type="ECO:0000313" key="3">
    <source>
        <dbReference type="Proteomes" id="UP000193944"/>
    </source>
</evidence>
<reference evidence="2 3" key="1">
    <citation type="submission" date="2016-08" db="EMBL/GenBank/DDBJ databases">
        <title>A Parts List for Fungal Cellulosomes Revealed by Comparative Genomics.</title>
        <authorList>
            <consortium name="DOE Joint Genome Institute"/>
            <person name="Haitjema C.H."/>
            <person name="Gilmore S.P."/>
            <person name="Henske J.K."/>
            <person name="Solomon K.V."/>
            <person name="De Groot R."/>
            <person name="Kuo A."/>
            <person name="Mondo S.J."/>
            <person name="Salamov A.A."/>
            <person name="Labutti K."/>
            <person name="Zhao Z."/>
            <person name="Chiniquy J."/>
            <person name="Barry K."/>
            <person name="Brewer H.M."/>
            <person name="Purvine S.O."/>
            <person name="Wright A.T."/>
            <person name="Boxma B."/>
            <person name="Van Alen T."/>
            <person name="Hackstein J.H."/>
            <person name="Baker S.E."/>
            <person name="Grigoriev I.V."/>
            <person name="O'Malley M.A."/>
        </authorList>
    </citation>
    <scope>NUCLEOTIDE SEQUENCE [LARGE SCALE GENOMIC DNA]</scope>
    <source>
        <strain evidence="2 3">S4</strain>
    </source>
</reference>
<proteinExistence type="predicted"/>
<keyword evidence="1" id="KW-0472">Membrane</keyword>
<dbReference type="AlphaFoldDB" id="A0A1Y1WWN7"/>
<sequence>MRSLVDILEDQYPSIWDNYNKIFSTGINSIYFLWTILVFIIISGNKSKNLVLYLIVFVFTFNYIGLLINANASIIFPKQYKEYGYEYSSNESYLWGHFLSRLFFYIGNIIGDWYLLIRTRSFVKSNRRIIWVFITCILYNMATLIKIYINFKYTPFKNNFDPVNDKLDYYTRKLEYKKNKWICDLFVQLASLCYDVAVLITLKRKVFINFNYDNIIKGKTKGNILILKFQRLSEYRIYLTILFSLFASPLILLFCFKLLRGLNLSNDINPKDKIKYIKDYCNDNEIEDIRRAFMNLTYILIFVDQIMLKYITTKNNNQPTDSRNYIINTYSNNDDDREINNNNNSSSRYKKYYNNKNYEDIENQSLISDNINNYINFNNNNKLMNEINNNKNYNNKISINFDNNGGNNYNNYYDNNHFIYKY</sequence>
<feature type="transmembrane region" description="Helical" evidence="1">
    <location>
        <begin position="129"/>
        <end position="149"/>
    </location>
</feature>
<keyword evidence="1" id="KW-1133">Transmembrane helix</keyword>
<evidence type="ECO:0000313" key="2">
    <source>
        <dbReference type="EMBL" id="ORX77959.1"/>
    </source>
</evidence>